<evidence type="ECO:0000313" key="3">
    <source>
        <dbReference type="Proteomes" id="UP000292082"/>
    </source>
</evidence>
<dbReference type="Proteomes" id="UP000292082">
    <property type="component" value="Unassembled WGS sequence"/>
</dbReference>
<accession>A0A4Q9NZB4</accession>
<dbReference type="PANTHER" id="PTHR23274:SF51">
    <property type="entry name" value="OS03G0423850 PROTEIN"/>
    <property type="match status" value="1"/>
</dbReference>
<dbReference type="OMA" id="IRAYQDN"/>
<feature type="non-terminal residue" evidence="1">
    <location>
        <position position="1"/>
    </location>
</feature>
<gene>
    <name evidence="2" type="ORF">BD310DRAFT_806197</name>
    <name evidence="1" type="ORF">BD311DRAFT_660987</name>
</gene>
<dbReference type="InterPro" id="IPR027417">
    <property type="entry name" value="P-loop_NTPase"/>
</dbReference>
<dbReference type="OrthoDB" id="3353471at2759"/>
<evidence type="ECO:0008006" key="4">
    <source>
        <dbReference type="Google" id="ProtNLM"/>
    </source>
</evidence>
<name>A0A4Q9NZB4_9APHY</name>
<organism evidence="1">
    <name type="scientific">Dichomitus squalens</name>
    <dbReference type="NCBI Taxonomy" id="114155"/>
    <lineage>
        <taxon>Eukaryota</taxon>
        <taxon>Fungi</taxon>
        <taxon>Dikarya</taxon>
        <taxon>Basidiomycota</taxon>
        <taxon>Agaricomycotina</taxon>
        <taxon>Agaricomycetes</taxon>
        <taxon>Polyporales</taxon>
        <taxon>Polyporaceae</taxon>
        <taxon>Dichomitus</taxon>
    </lineage>
</organism>
<dbReference type="EMBL" id="ML143412">
    <property type="protein sequence ID" value="TBU29607.1"/>
    <property type="molecule type" value="Genomic_DNA"/>
</dbReference>
<protein>
    <recommendedName>
        <fullName evidence="4">ATP-dependent DNA helicase</fullName>
    </recommendedName>
</protein>
<evidence type="ECO:0000313" key="1">
    <source>
        <dbReference type="EMBL" id="TBU29607.1"/>
    </source>
</evidence>
<dbReference type="Proteomes" id="UP000292957">
    <property type="component" value="Unassembled WGS sequence"/>
</dbReference>
<evidence type="ECO:0000313" key="2">
    <source>
        <dbReference type="EMBL" id="TBU64505.1"/>
    </source>
</evidence>
<proteinExistence type="predicted"/>
<dbReference type="PANTHER" id="PTHR23274">
    <property type="entry name" value="DNA HELICASE-RELATED"/>
    <property type="match status" value="1"/>
</dbReference>
<dbReference type="GO" id="GO:0006260">
    <property type="term" value="P:DNA replication"/>
    <property type="evidence" value="ECO:0007669"/>
    <property type="project" value="TreeGrafter"/>
</dbReference>
<keyword evidence="3" id="KW-1185">Reference proteome</keyword>
<dbReference type="AlphaFoldDB" id="A0A4Q9NZB4"/>
<dbReference type="EMBL" id="ML145086">
    <property type="protein sequence ID" value="TBU64505.1"/>
    <property type="molecule type" value="Genomic_DNA"/>
</dbReference>
<dbReference type="CDD" id="cd18809">
    <property type="entry name" value="SF1_C_RecD"/>
    <property type="match status" value="1"/>
</dbReference>
<sequence length="136" mass="15164">LCNFAPDRGLVKNTRVVVVHIGKKIVTVRILRGVGGVGSMDSEDVLISRIPFSAVLQSGHTLVRRQFPLAPAYATTFNSCQGLTLDVVGVDLTRPVFSHGQLYTALSRIRHRSHARVRLHPWQRTTKNVTYHEVLL</sequence>
<dbReference type="SUPFAM" id="SSF52540">
    <property type="entry name" value="P-loop containing nucleoside triphosphate hydrolases"/>
    <property type="match status" value="1"/>
</dbReference>
<reference evidence="1 3" key="1">
    <citation type="submission" date="2019-01" db="EMBL/GenBank/DDBJ databases">
        <title>Draft genome sequences of three monokaryotic isolates of the white-rot basidiomycete fungus Dichomitus squalens.</title>
        <authorList>
            <consortium name="DOE Joint Genome Institute"/>
            <person name="Lopez S.C."/>
            <person name="Andreopoulos B."/>
            <person name="Pangilinan J."/>
            <person name="Lipzen A."/>
            <person name="Riley R."/>
            <person name="Ahrendt S."/>
            <person name="Ng V."/>
            <person name="Barry K."/>
            <person name="Daum C."/>
            <person name="Grigoriev I.V."/>
            <person name="Hilden K.S."/>
            <person name="Makela M.R."/>
            <person name="de Vries R.P."/>
        </authorList>
    </citation>
    <scope>NUCLEOTIDE SEQUENCE [LARGE SCALE GENOMIC DNA]</scope>
    <source>
        <strain evidence="2 3">CBS 464.89</strain>
        <strain evidence="1">OM18370.1</strain>
    </source>
</reference>
<dbReference type="STRING" id="114155.A0A4Q9NZB4"/>
<dbReference type="GO" id="GO:0005657">
    <property type="term" value="C:replication fork"/>
    <property type="evidence" value="ECO:0007669"/>
    <property type="project" value="TreeGrafter"/>
</dbReference>